<feature type="domain" description="Glycosyltransferase subfamily 4-like N-terminal" evidence="2">
    <location>
        <begin position="20"/>
        <end position="185"/>
    </location>
</feature>
<keyword evidence="4" id="KW-1185">Reference proteome</keyword>
<protein>
    <submittedName>
        <fullName evidence="3">Glycosyltransferase family 4 protein</fullName>
    </submittedName>
</protein>
<name>A0A9E5DCW7_9EURY</name>
<dbReference type="PANTHER" id="PTHR45947">
    <property type="entry name" value="SULFOQUINOVOSYL TRANSFERASE SQD2"/>
    <property type="match status" value="1"/>
</dbReference>
<dbReference type="AlphaFoldDB" id="A0A9E5DCW7"/>
<evidence type="ECO:0000259" key="2">
    <source>
        <dbReference type="Pfam" id="PF13439"/>
    </source>
</evidence>
<organism evidence="3 4">
    <name type="scientific">Methanoculleus formosensis</name>
    <dbReference type="NCBI Taxonomy" id="2590886"/>
    <lineage>
        <taxon>Archaea</taxon>
        <taxon>Methanobacteriati</taxon>
        <taxon>Methanobacteriota</taxon>
        <taxon>Stenosarchaea group</taxon>
        <taxon>Methanomicrobia</taxon>
        <taxon>Methanomicrobiales</taxon>
        <taxon>Methanomicrobiaceae</taxon>
        <taxon>Methanoculleus</taxon>
    </lineage>
</organism>
<dbReference type="Pfam" id="PF00534">
    <property type="entry name" value="Glycos_transf_1"/>
    <property type="match status" value="1"/>
</dbReference>
<dbReference type="CDD" id="cd03801">
    <property type="entry name" value="GT4_PimA-like"/>
    <property type="match status" value="1"/>
</dbReference>
<dbReference type="PANTHER" id="PTHR45947:SF3">
    <property type="entry name" value="SULFOQUINOVOSYL TRANSFERASE SQD2"/>
    <property type="match status" value="1"/>
</dbReference>
<sequence>METLKLAFFCWESLHSTFKVGGLAPATTHLAERLAQKGHEVHFFTRGEGDDATINNVHYHYCLPYGDNIVEYCRTMSNMLVDAFRAHDTPPFDILHFHDWHVVEALHTLRDRSTVLSYHSTEYGRHGGNFGGWWEFKEISGKEWYGGYIAKTVTTVSSSTKTEVMWLYNVPGWKVTVIPNGIDPDAYYARVDPGEVKKHYGIHPLAPVVLFVGRLTYQKGPDLLMQAIPEILAKHWDVQFLFAGTGDMRGYLEGMAHGLPVQFLGYISDEEHVRLLNACDLVAIPSRNEPFGLVLTEAWSAERCVVATDVGGLAENIDNFRNGIKVPVRPDSIAWGVCHLIDDPAYMQRLGKAGRRKVMERFRWSVVSERMLGVYREVLRKGRDEDNRAG</sequence>
<dbReference type="Gene3D" id="3.40.50.2000">
    <property type="entry name" value="Glycogen Phosphorylase B"/>
    <property type="match status" value="2"/>
</dbReference>
<evidence type="ECO:0000313" key="4">
    <source>
        <dbReference type="Proteomes" id="UP001065682"/>
    </source>
</evidence>
<proteinExistence type="predicted"/>
<reference evidence="3" key="1">
    <citation type="submission" date="2019-06" db="EMBL/GenBank/DDBJ databases">
        <title>Methanoculleus strain from Tamsui River, Taipei, Taiwan.</title>
        <authorList>
            <person name="You Y.-T."/>
            <person name="Chen S.-C."/>
            <person name="Lai S.-J."/>
            <person name="Lee Y.-C."/>
            <person name="Lai M.-C."/>
        </authorList>
    </citation>
    <scope>NUCLEOTIDE SEQUENCE</scope>
    <source>
        <strain evidence="3">Afa-1</strain>
    </source>
</reference>
<feature type="domain" description="Glycosyl transferase family 1" evidence="1">
    <location>
        <begin position="205"/>
        <end position="356"/>
    </location>
</feature>
<accession>A0A9E5DCW7</accession>
<dbReference type="InterPro" id="IPR028098">
    <property type="entry name" value="Glyco_trans_4-like_N"/>
</dbReference>
<dbReference type="SUPFAM" id="SSF53756">
    <property type="entry name" value="UDP-Glycosyltransferase/glycogen phosphorylase"/>
    <property type="match status" value="1"/>
</dbReference>
<dbReference type="RefSeq" id="WP_261597801.1">
    <property type="nucleotide sequence ID" value="NZ_VHLL01000005.1"/>
</dbReference>
<gene>
    <name evidence="3" type="ORF">FKB36_09405</name>
</gene>
<comment type="caution">
    <text evidence="3">The sequence shown here is derived from an EMBL/GenBank/DDBJ whole genome shotgun (WGS) entry which is preliminary data.</text>
</comment>
<dbReference type="GO" id="GO:0016758">
    <property type="term" value="F:hexosyltransferase activity"/>
    <property type="evidence" value="ECO:0007669"/>
    <property type="project" value="TreeGrafter"/>
</dbReference>
<dbReference type="Pfam" id="PF13439">
    <property type="entry name" value="Glyco_transf_4"/>
    <property type="match status" value="1"/>
</dbReference>
<dbReference type="InterPro" id="IPR001296">
    <property type="entry name" value="Glyco_trans_1"/>
</dbReference>
<evidence type="ECO:0000259" key="1">
    <source>
        <dbReference type="Pfam" id="PF00534"/>
    </source>
</evidence>
<evidence type="ECO:0000313" key="3">
    <source>
        <dbReference type="EMBL" id="MCT8337692.1"/>
    </source>
</evidence>
<dbReference type="InterPro" id="IPR050194">
    <property type="entry name" value="Glycosyltransferase_grp1"/>
</dbReference>
<dbReference type="Proteomes" id="UP001065682">
    <property type="component" value="Unassembled WGS sequence"/>
</dbReference>
<dbReference type="EMBL" id="VHLL01000005">
    <property type="protein sequence ID" value="MCT8337692.1"/>
    <property type="molecule type" value="Genomic_DNA"/>
</dbReference>